<evidence type="ECO:0000313" key="2">
    <source>
        <dbReference type="EMBL" id="TMO69086.1"/>
    </source>
</evidence>
<dbReference type="InterPro" id="IPR025291">
    <property type="entry name" value="DUF4153"/>
</dbReference>
<evidence type="ECO:0000313" key="3">
    <source>
        <dbReference type="Proteomes" id="UP000307217"/>
    </source>
</evidence>
<dbReference type="Pfam" id="PF13687">
    <property type="entry name" value="DUF4153"/>
    <property type="match status" value="1"/>
</dbReference>
<feature type="transmembrane region" description="Helical" evidence="1">
    <location>
        <begin position="287"/>
        <end position="311"/>
    </location>
</feature>
<evidence type="ECO:0000256" key="1">
    <source>
        <dbReference type="SAM" id="Phobius"/>
    </source>
</evidence>
<feature type="transmembrane region" description="Helical" evidence="1">
    <location>
        <begin position="103"/>
        <end position="125"/>
    </location>
</feature>
<dbReference type="OrthoDB" id="7022049at2"/>
<feature type="transmembrane region" description="Helical" evidence="1">
    <location>
        <begin position="45"/>
        <end position="66"/>
    </location>
</feature>
<dbReference type="RefSeq" id="WP_138591084.1">
    <property type="nucleotide sequence ID" value="NZ_PNBX01000024.1"/>
</dbReference>
<reference evidence="3" key="2">
    <citation type="submission" date="2019-06" db="EMBL/GenBank/DDBJ databases">
        <title>Co-occurence of chitin degradation, pigmentation and bioactivity in marine Pseudoalteromonas.</title>
        <authorList>
            <person name="Sonnenschein E.C."/>
            <person name="Bech P.K."/>
        </authorList>
    </citation>
    <scope>NUCLEOTIDE SEQUENCE [LARGE SCALE GENOMIC DNA]</scope>
    <source>
        <strain evidence="3">S3790</strain>
    </source>
</reference>
<evidence type="ECO:0008006" key="4">
    <source>
        <dbReference type="Google" id="ProtNLM"/>
    </source>
</evidence>
<dbReference type="Proteomes" id="UP000307217">
    <property type="component" value="Unassembled WGS sequence"/>
</dbReference>
<feature type="transmembrane region" description="Helical" evidence="1">
    <location>
        <begin position="146"/>
        <end position="170"/>
    </location>
</feature>
<proteinExistence type="predicted"/>
<sequence>MPLDHFKLTKIQYKSLLLIALLQGFALLLLHQALKFKWIIAESPAVLFACYCVAIIFPTLSIYGVTQQTTRKYYWFISLFTLFCAALGAYTGSQITSLSSDSLGIYSFTYGLVMTVVVFKVLLFSQALINDTKKYSIDYRLLIQRACHLFITLLFAALFTLVMWLILVLWAELFAAINITVFQHLFYEPWFFYPMLTLSHTLGVLKVRDNASVVNTVNRLIQVLSLALLPLLVMLSSLFLIALLFQGLQPIWDNGGSALIFTLLIAILLTLNTALQSSEGQLLKHHWTRIALTLGVIFLPVYVAISGYGLYQRIEQYGLSVDRLWAIFIWTFVAAYFICYSAAIIKFKVKWYAYLGNINTKLGLILVAALLATQSPLLDFRKLSVSSQLAHIDSGHIDINDVDLDYLAFALGRPGNEALKQLQQEYGNTHPALNTRIDAVLKRVTNSYGNPNIEQLDVTTLLQSNAYLSIEQLPLPLLSRIQNYAKHTNTHLFNSKKLDIVAVDIHGDTQKEYILIAHFEYYFEYVLFYQLDGNWLEKSMDITHSRNPFIEKHVIDALIEQQYTTQAPNFKDIIVNGETMQVR</sequence>
<feature type="transmembrane region" description="Helical" evidence="1">
    <location>
        <begin position="323"/>
        <end position="345"/>
    </location>
</feature>
<feature type="transmembrane region" description="Helical" evidence="1">
    <location>
        <begin position="257"/>
        <end position="275"/>
    </location>
</feature>
<dbReference type="AlphaFoldDB" id="A0A5S3VAW7"/>
<comment type="caution">
    <text evidence="2">The sequence shown here is derived from an EMBL/GenBank/DDBJ whole genome shotgun (WGS) entry which is preliminary data.</text>
</comment>
<name>A0A5S3VAW7_9GAMM</name>
<protein>
    <recommendedName>
        <fullName evidence="4">DUF4153 domain-containing protein</fullName>
    </recommendedName>
</protein>
<feature type="transmembrane region" description="Helical" evidence="1">
    <location>
        <begin position="190"/>
        <end position="208"/>
    </location>
</feature>
<accession>A0A5S3VAW7</accession>
<feature type="transmembrane region" description="Helical" evidence="1">
    <location>
        <begin position="352"/>
        <end position="372"/>
    </location>
</feature>
<dbReference type="EMBL" id="PNBX01000024">
    <property type="protein sequence ID" value="TMO69086.1"/>
    <property type="molecule type" value="Genomic_DNA"/>
</dbReference>
<keyword evidence="1" id="KW-1133">Transmembrane helix</keyword>
<keyword evidence="1" id="KW-0812">Transmembrane</keyword>
<feature type="transmembrane region" description="Helical" evidence="1">
    <location>
        <begin position="220"/>
        <end position="245"/>
    </location>
</feature>
<organism evidence="2 3">
    <name type="scientific">Pseudoalteromonas aurantia</name>
    <dbReference type="NCBI Taxonomy" id="43654"/>
    <lineage>
        <taxon>Bacteria</taxon>
        <taxon>Pseudomonadati</taxon>
        <taxon>Pseudomonadota</taxon>
        <taxon>Gammaproteobacteria</taxon>
        <taxon>Alteromonadales</taxon>
        <taxon>Pseudoalteromonadaceae</taxon>
        <taxon>Pseudoalteromonas</taxon>
    </lineage>
</organism>
<gene>
    <name evidence="2" type="ORF">CWC19_06530</name>
</gene>
<feature type="transmembrane region" description="Helical" evidence="1">
    <location>
        <begin position="73"/>
        <end position="91"/>
    </location>
</feature>
<keyword evidence="1" id="KW-0472">Membrane</keyword>
<reference evidence="2 3" key="1">
    <citation type="submission" date="2018-01" db="EMBL/GenBank/DDBJ databases">
        <authorList>
            <person name="Paulsen S."/>
            <person name="Gram L.K."/>
        </authorList>
    </citation>
    <scope>NUCLEOTIDE SEQUENCE [LARGE SCALE GENOMIC DNA]</scope>
    <source>
        <strain evidence="2 3">S3790</strain>
    </source>
</reference>